<dbReference type="Gene3D" id="3.30.160.60">
    <property type="entry name" value="Classic Zinc Finger"/>
    <property type="match status" value="1"/>
</dbReference>
<proteinExistence type="predicted"/>
<reference evidence="2" key="1">
    <citation type="journal article" date="2020" name="Nature">
        <title>Giant virus diversity and host interactions through global metagenomics.</title>
        <authorList>
            <person name="Schulz F."/>
            <person name="Roux S."/>
            <person name="Paez-Espino D."/>
            <person name="Jungbluth S."/>
            <person name="Walsh D.A."/>
            <person name="Denef V.J."/>
            <person name="McMahon K.D."/>
            <person name="Konstantinidis K.T."/>
            <person name="Eloe-Fadrosh E.A."/>
            <person name="Kyrpides N.C."/>
            <person name="Woyke T."/>
        </authorList>
    </citation>
    <scope>NUCLEOTIDE SEQUENCE</scope>
    <source>
        <strain evidence="2">GVMAG-M-3300023174-134</strain>
    </source>
</reference>
<name>A0A6C0DAJ1_9ZZZZ</name>
<dbReference type="PROSITE" id="PS50157">
    <property type="entry name" value="ZINC_FINGER_C2H2_2"/>
    <property type="match status" value="1"/>
</dbReference>
<evidence type="ECO:0000313" key="2">
    <source>
        <dbReference type="EMBL" id="QHT14016.1"/>
    </source>
</evidence>
<evidence type="ECO:0000259" key="1">
    <source>
        <dbReference type="PROSITE" id="PS50157"/>
    </source>
</evidence>
<protein>
    <recommendedName>
        <fullName evidence="1">C2H2-type domain-containing protein</fullName>
    </recommendedName>
</protein>
<dbReference type="SMART" id="SM00355">
    <property type="entry name" value="ZnF_C2H2"/>
    <property type="match status" value="2"/>
</dbReference>
<accession>A0A6C0DAJ1</accession>
<sequence>MDLEPILPKKTPEFFCDKCAFISSNRKDYNRHLLTRKHVLSAASNQIEPILPKKTPEYKCSQCNKIYYSKSGIWNHRKKCCQSSPTQTINSNSFDIAEKQIENPSEVLNVNTLVLDLLKQNNELQKQLVEMSKQTHVINNTTNNNTQNNQFNLNVFLNEECKDAINIVDFVESLKITVNDLEQTGRLGYVQGITRIFVQALKQLDVTMRPVHCTDIKRETVYIKDQDIWEKENNEKTKLRNVLKKIARKNLKMIPEWQEQNPDFRYLDTRENNEFIQISLNSLGPESKEDQDRQEDKIIRNVLKEIIVDKTRKSIE</sequence>
<feature type="domain" description="C2H2-type" evidence="1">
    <location>
        <begin position="58"/>
        <end position="85"/>
    </location>
</feature>
<dbReference type="InterPro" id="IPR013087">
    <property type="entry name" value="Znf_C2H2_type"/>
</dbReference>
<organism evidence="2">
    <name type="scientific">viral metagenome</name>
    <dbReference type="NCBI Taxonomy" id="1070528"/>
    <lineage>
        <taxon>unclassified sequences</taxon>
        <taxon>metagenomes</taxon>
        <taxon>organismal metagenomes</taxon>
    </lineage>
</organism>
<dbReference type="AlphaFoldDB" id="A0A6C0DAJ1"/>
<dbReference type="EMBL" id="MN739578">
    <property type="protein sequence ID" value="QHT14016.1"/>
    <property type="molecule type" value="Genomic_DNA"/>
</dbReference>